<dbReference type="NCBIfam" id="TIGR01245">
    <property type="entry name" value="trpD"/>
    <property type="match status" value="1"/>
</dbReference>
<dbReference type="SUPFAM" id="SSF47648">
    <property type="entry name" value="Nucleoside phosphorylase/phosphoribosyltransferase N-terminal domain"/>
    <property type="match status" value="1"/>
</dbReference>
<dbReference type="PANTHER" id="PTHR43285:SF2">
    <property type="entry name" value="ANTHRANILATE PHOSPHORIBOSYLTRANSFERASE"/>
    <property type="match status" value="1"/>
</dbReference>
<evidence type="ECO:0000259" key="6">
    <source>
        <dbReference type="Pfam" id="PF02885"/>
    </source>
</evidence>
<keyword evidence="3 4" id="KW-0822">Tryptophan biosynthesis</keyword>
<keyword evidence="2 4" id="KW-0808">Transferase</keyword>
<dbReference type="Gene3D" id="1.20.970.10">
    <property type="entry name" value="Transferase, Pyrimidine Nucleoside Phosphorylase, Chain C"/>
    <property type="match status" value="1"/>
</dbReference>
<comment type="catalytic activity">
    <reaction evidence="4">
        <text>N-(5-phospho-beta-D-ribosyl)anthranilate + diphosphate = 5-phospho-alpha-D-ribose 1-diphosphate + anthranilate</text>
        <dbReference type="Rhea" id="RHEA:11768"/>
        <dbReference type="ChEBI" id="CHEBI:16567"/>
        <dbReference type="ChEBI" id="CHEBI:18277"/>
        <dbReference type="ChEBI" id="CHEBI:33019"/>
        <dbReference type="ChEBI" id="CHEBI:58017"/>
        <dbReference type="EC" id="2.4.2.18"/>
    </reaction>
</comment>
<feature type="binding site" evidence="4">
    <location>
        <position position="99"/>
    </location>
    <ligand>
        <name>anthranilate</name>
        <dbReference type="ChEBI" id="CHEBI:16567"/>
        <label>1</label>
    </ligand>
</feature>
<dbReference type="GeneID" id="61298219"/>
<sequence length="356" mass="37692">MAESNIVSENIASKNIEPATITAILEKLYANQVLTLEESETLFTAVVLGEMDPIVLSSVLTALKIRGEQPDEIAGAAQALLAAALPFPAVESRHADCCGTGGDNMNTINISTTAAFVAAACGLKMTKHGNRSVSSKSGSSDLLEAFGINLTQTPEQAKACLDELGICFLFAPQYHAGIRHAIPVRQALKTRTIFNVLGPLLNPTRPQVQLMGVYDECLIRPIAETMDKLGVQRALVVHGSGLDEIALHGETKVAELNNGMITEFTISPADFGVERYDVAELRGGDAAENKVIIERLLSGNGTDAQKAAVAINVSALLVVAEIATDFKHGTELAMAAIDDGRALALIHQLAVKSQQV</sequence>
<feature type="binding site" evidence="4">
    <location>
        <position position="130"/>
    </location>
    <ligand>
        <name>anthranilate</name>
        <dbReference type="ChEBI" id="CHEBI:16567"/>
        <label>1</label>
    </ligand>
</feature>
<keyword evidence="4" id="KW-0460">Magnesium</keyword>
<feature type="binding site" evidence="4">
    <location>
        <begin position="102"/>
        <end position="103"/>
    </location>
    <ligand>
        <name>5-phospho-alpha-D-ribose 1-diphosphate</name>
        <dbReference type="ChEBI" id="CHEBI:58017"/>
    </ligand>
</feature>
<comment type="subunit">
    <text evidence="4">Homodimer.</text>
</comment>
<comment type="function">
    <text evidence="4">Catalyzes the transfer of the phosphoribosyl group of 5-phosphorylribose-1-pyrophosphate (PRPP) to anthranilate to yield N-(5'-phosphoribosyl)-anthranilate (PRA).</text>
</comment>
<dbReference type="GO" id="GO:0016757">
    <property type="term" value="F:glycosyltransferase activity"/>
    <property type="evidence" value="ECO:0007669"/>
    <property type="project" value="UniProtKB-KW"/>
</dbReference>
<dbReference type="PANTHER" id="PTHR43285">
    <property type="entry name" value="ANTHRANILATE PHOSPHORIBOSYLTRANSFERASE"/>
    <property type="match status" value="1"/>
</dbReference>
<dbReference type="Proteomes" id="UP000182660">
    <property type="component" value="Unassembled WGS sequence"/>
</dbReference>
<feature type="binding site" evidence="4">
    <location>
        <begin position="109"/>
        <end position="112"/>
    </location>
    <ligand>
        <name>5-phospho-alpha-D-ribose 1-diphosphate</name>
        <dbReference type="ChEBI" id="CHEBI:58017"/>
    </ligand>
</feature>
<evidence type="ECO:0000259" key="5">
    <source>
        <dbReference type="Pfam" id="PF00591"/>
    </source>
</evidence>
<keyword evidence="1 4" id="KW-0328">Glycosyltransferase</keyword>
<dbReference type="InterPro" id="IPR005940">
    <property type="entry name" value="Anthranilate_Pribosyl_Tfrase"/>
</dbReference>
<feature type="binding site" evidence="4">
    <location>
        <position position="244"/>
    </location>
    <ligand>
        <name>Mg(2+)</name>
        <dbReference type="ChEBI" id="CHEBI:18420"/>
        <label>1</label>
    </ligand>
</feature>
<name>A0ABY1HNG3_9GAMM</name>
<feature type="binding site" evidence="4">
    <location>
        <position position="244"/>
    </location>
    <ligand>
        <name>Mg(2+)</name>
        <dbReference type="ChEBI" id="CHEBI:18420"/>
        <label>2</label>
    </ligand>
</feature>
<comment type="cofactor">
    <cofactor evidence="4">
        <name>Mg(2+)</name>
        <dbReference type="ChEBI" id="CHEBI:18420"/>
    </cofactor>
    <text evidence="4">Binds 2 magnesium ions per monomer.</text>
</comment>
<evidence type="ECO:0000256" key="3">
    <source>
        <dbReference type="ARBA" id="ARBA00022822"/>
    </source>
</evidence>
<organism evidence="7 8">
    <name type="scientific">Moritella viscosa</name>
    <dbReference type="NCBI Taxonomy" id="80854"/>
    <lineage>
        <taxon>Bacteria</taxon>
        <taxon>Pseudomonadati</taxon>
        <taxon>Pseudomonadota</taxon>
        <taxon>Gammaproteobacteria</taxon>
        <taxon>Alteromonadales</taxon>
        <taxon>Moritellaceae</taxon>
        <taxon>Moritella</taxon>
    </lineage>
</organism>
<dbReference type="InterPro" id="IPR000312">
    <property type="entry name" value="Glycosyl_Trfase_fam3"/>
</dbReference>
<feature type="binding site" evidence="4">
    <location>
        <position position="139"/>
    </location>
    <ligand>
        <name>5-phospho-alpha-D-ribose 1-diphosphate</name>
        <dbReference type="ChEBI" id="CHEBI:58017"/>
    </ligand>
</feature>
<feature type="binding site" evidence="4">
    <location>
        <position position="99"/>
    </location>
    <ligand>
        <name>5-phospho-alpha-D-ribose 1-diphosphate</name>
        <dbReference type="ChEBI" id="CHEBI:58017"/>
    </ligand>
</feature>
<feature type="domain" description="Glycosyl transferase family 3 N-terminal" evidence="6">
    <location>
        <begin position="23"/>
        <end position="84"/>
    </location>
</feature>
<feature type="binding site" evidence="4">
    <location>
        <position position="185"/>
    </location>
    <ligand>
        <name>anthranilate</name>
        <dbReference type="ChEBI" id="CHEBI:16567"/>
        <label>2</label>
    </ligand>
</feature>
<dbReference type="Pfam" id="PF02885">
    <property type="entry name" value="Glycos_trans_3N"/>
    <property type="match status" value="1"/>
</dbReference>
<reference evidence="7 8" key="1">
    <citation type="submission" date="2016-11" db="EMBL/GenBank/DDBJ databases">
        <authorList>
            <person name="Klemetsen T."/>
        </authorList>
    </citation>
    <scope>NUCLEOTIDE SEQUENCE [LARGE SCALE GENOMIC DNA]</scope>
    <source>
        <strain evidence="7">MT 2528</strain>
    </source>
</reference>
<evidence type="ECO:0000313" key="7">
    <source>
        <dbReference type="EMBL" id="SGZ04235.1"/>
    </source>
</evidence>
<comment type="caution">
    <text evidence="7">The sequence shown here is derived from an EMBL/GenBank/DDBJ whole genome shotgun (WGS) entry which is preliminary data.</text>
</comment>
<dbReference type="HAMAP" id="MF_00211">
    <property type="entry name" value="TrpD"/>
    <property type="match status" value="1"/>
</dbReference>
<evidence type="ECO:0000256" key="4">
    <source>
        <dbReference type="HAMAP-Rule" id="MF_00211"/>
    </source>
</evidence>
<dbReference type="Gene3D" id="3.40.1030.10">
    <property type="entry name" value="Nucleoside phosphorylase/phosphoribosyltransferase catalytic domain"/>
    <property type="match status" value="1"/>
</dbReference>
<comment type="similarity">
    <text evidence="4">Belongs to the anthranilate phosphoribosyltransferase family.</text>
</comment>
<protein>
    <recommendedName>
        <fullName evidence="4">Anthranilate phosphoribosyltransferase</fullName>
        <ecNumber evidence="4">2.4.2.18</ecNumber>
    </recommendedName>
</protein>
<keyword evidence="4" id="KW-0028">Amino-acid biosynthesis</keyword>
<proteinExistence type="inferred from homology"/>
<dbReference type="EMBL" id="FPLJ01000145">
    <property type="protein sequence ID" value="SGZ04235.1"/>
    <property type="molecule type" value="Genomic_DNA"/>
</dbReference>
<comment type="pathway">
    <text evidence="4">Amino-acid biosynthesis; L-tryptophan biosynthesis; L-tryptophan from chorismate: step 2/5.</text>
</comment>
<accession>A0ABY1HNG3</accession>
<dbReference type="RefSeq" id="WP_082276001.1">
    <property type="nucleotide sequence ID" value="NZ_CAWQZC010000047.1"/>
</dbReference>
<keyword evidence="8" id="KW-1185">Reference proteome</keyword>
<dbReference type="EC" id="2.4.2.18" evidence="4"/>
<feature type="binding site" evidence="4">
    <location>
        <position position="111"/>
    </location>
    <ligand>
        <name>Mg(2+)</name>
        <dbReference type="ChEBI" id="CHEBI:18420"/>
        <label>1</label>
    </ligand>
</feature>
<feature type="binding site" evidence="4">
    <location>
        <begin position="127"/>
        <end position="135"/>
    </location>
    <ligand>
        <name>5-phospho-alpha-D-ribose 1-diphosphate</name>
        <dbReference type="ChEBI" id="CHEBI:58017"/>
    </ligand>
</feature>
<feature type="binding site" evidence="4">
    <location>
        <position position="107"/>
    </location>
    <ligand>
        <name>5-phospho-alpha-D-ribose 1-diphosphate</name>
        <dbReference type="ChEBI" id="CHEBI:58017"/>
    </ligand>
</feature>
<dbReference type="InterPro" id="IPR035902">
    <property type="entry name" value="Nuc_phospho_transferase"/>
</dbReference>
<evidence type="ECO:0000256" key="1">
    <source>
        <dbReference type="ARBA" id="ARBA00022676"/>
    </source>
</evidence>
<dbReference type="InterPro" id="IPR036320">
    <property type="entry name" value="Glycosyl_Trfase_fam3_N_dom_sf"/>
</dbReference>
<evidence type="ECO:0000313" key="8">
    <source>
        <dbReference type="Proteomes" id="UP000182660"/>
    </source>
</evidence>
<evidence type="ECO:0000256" key="2">
    <source>
        <dbReference type="ARBA" id="ARBA00022679"/>
    </source>
</evidence>
<dbReference type="SUPFAM" id="SSF52418">
    <property type="entry name" value="Nucleoside phosphorylase/phosphoribosyltransferase catalytic domain"/>
    <property type="match status" value="1"/>
</dbReference>
<keyword evidence="4" id="KW-0479">Metal-binding</keyword>
<dbReference type="Pfam" id="PF00591">
    <property type="entry name" value="Glycos_transf_3"/>
    <property type="match status" value="1"/>
</dbReference>
<keyword evidence="4" id="KW-0057">Aromatic amino acid biosynthesis</keyword>
<dbReference type="InterPro" id="IPR017459">
    <property type="entry name" value="Glycosyl_Trfase_fam3_N_dom"/>
</dbReference>
<gene>
    <name evidence="4" type="primary">trpD</name>
    <name evidence="7" type="ORF">MT2528_4778</name>
</gene>
<comment type="caution">
    <text evidence="4">Lacks conserved residue(s) required for the propagation of feature annotation.</text>
</comment>
<feature type="domain" description="Glycosyl transferase family 3" evidence="5">
    <location>
        <begin position="94"/>
        <end position="343"/>
    </location>
</feature>
<feature type="binding site" evidence="4">
    <location>
        <position position="243"/>
    </location>
    <ligand>
        <name>Mg(2+)</name>
        <dbReference type="ChEBI" id="CHEBI:18420"/>
        <label>2</label>
    </ligand>
</feature>